<accession>A0A1Y1RQI4</accession>
<keyword evidence="2" id="KW-1185">Reference proteome</keyword>
<comment type="caution">
    <text evidence="1">The sequence shown here is derived from an EMBL/GenBank/DDBJ whole genome shotgun (WGS) entry which is preliminary data.</text>
</comment>
<dbReference type="AlphaFoldDB" id="A0A1Y1RQI4"/>
<proteinExistence type="predicted"/>
<reference evidence="1 2" key="1">
    <citation type="submission" date="2016-05" db="EMBL/GenBank/DDBJ databases">
        <title>Draft genome sequence of a porcine commensal Rothia nasimurium.</title>
        <authorList>
            <person name="Gaiser R.A."/>
            <person name="Van Baarlen P."/>
            <person name="Wells J.M."/>
        </authorList>
    </citation>
    <scope>NUCLEOTIDE SEQUENCE [LARGE SCALE GENOMIC DNA]</scope>
    <source>
        <strain evidence="1 2">PT-32</strain>
    </source>
</reference>
<evidence type="ECO:0000313" key="2">
    <source>
        <dbReference type="Proteomes" id="UP000192359"/>
    </source>
</evidence>
<gene>
    <name evidence="1" type="ORF">A7979_03370</name>
</gene>
<evidence type="ECO:0000313" key="1">
    <source>
        <dbReference type="EMBL" id="ORC17448.1"/>
    </source>
</evidence>
<name>A0A1Y1RQI4_9MICC</name>
<sequence length="85" mass="9144">MKTSLFDDDGQLGISVTVDYPLPRLDRLIEHETYLATLGGTVFDAVSRARTRISTRATQLIGAEVGSVNVTLDGVAPLGKEARVQ</sequence>
<protein>
    <submittedName>
        <fullName evidence="1">Uncharacterized protein</fullName>
    </submittedName>
</protein>
<organism evidence="1 2">
    <name type="scientific">Rothia nasimurium</name>
    <dbReference type="NCBI Taxonomy" id="85336"/>
    <lineage>
        <taxon>Bacteria</taxon>
        <taxon>Bacillati</taxon>
        <taxon>Actinomycetota</taxon>
        <taxon>Actinomycetes</taxon>
        <taxon>Micrococcales</taxon>
        <taxon>Micrococcaceae</taxon>
        <taxon>Rothia</taxon>
    </lineage>
</organism>
<dbReference type="Proteomes" id="UP000192359">
    <property type="component" value="Unassembled WGS sequence"/>
</dbReference>
<dbReference type="EMBL" id="LXWF01000033">
    <property type="protein sequence ID" value="ORC17448.1"/>
    <property type="molecule type" value="Genomic_DNA"/>
</dbReference>